<accession>A0A1I4EY99</accession>
<dbReference type="InterPro" id="IPR017939">
    <property type="entry name" value="G-Glutamylcylcotransferase"/>
</dbReference>
<evidence type="ECO:0000313" key="3">
    <source>
        <dbReference type="EMBL" id="SFL09506.1"/>
    </source>
</evidence>
<reference evidence="3 4" key="1">
    <citation type="submission" date="2016-10" db="EMBL/GenBank/DDBJ databases">
        <authorList>
            <person name="Varghese N."/>
            <person name="Submissions S."/>
        </authorList>
    </citation>
    <scope>NUCLEOTIDE SEQUENCE [LARGE SCALE GENOMIC DNA]</scope>
    <source>
        <strain evidence="3 4">DSM 16392</strain>
    </source>
</reference>
<keyword evidence="4" id="KW-1185">Reference proteome</keyword>
<evidence type="ECO:0000256" key="1">
    <source>
        <dbReference type="ARBA" id="ARBA00023239"/>
    </source>
</evidence>
<dbReference type="InterPro" id="IPR036568">
    <property type="entry name" value="GGCT-like_sf"/>
</dbReference>
<protein>
    <submittedName>
        <fullName evidence="3">Gamma-glutamyl cyclotransferase, AIG2-like</fullName>
    </submittedName>
</protein>
<dbReference type="Gene3D" id="3.10.490.10">
    <property type="entry name" value="Gamma-glutamyl cyclotransferase-like"/>
    <property type="match status" value="1"/>
</dbReference>
<keyword evidence="1" id="KW-0456">Lyase</keyword>
<organism evidence="3 4">
    <name type="scientific">Pseudovibrio ascidiaceicola</name>
    <dbReference type="NCBI Taxonomy" id="285279"/>
    <lineage>
        <taxon>Bacteria</taxon>
        <taxon>Pseudomonadati</taxon>
        <taxon>Pseudomonadota</taxon>
        <taxon>Alphaproteobacteria</taxon>
        <taxon>Hyphomicrobiales</taxon>
        <taxon>Stappiaceae</taxon>
        <taxon>Pseudovibrio</taxon>
    </lineage>
</organism>
<dbReference type="PANTHER" id="PTHR12935:SF0">
    <property type="entry name" value="GAMMA-GLUTAMYLCYCLOTRANSFERASE"/>
    <property type="match status" value="1"/>
</dbReference>
<dbReference type="InterPro" id="IPR013024">
    <property type="entry name" value="GGCT-like"/>
</dbReference>
<proteinExistence type="predicted"/>
<dbReference type="RefSeq" id="WP_093523426.1">
    <property type="nucleotide sequence ID" value="NZ_FOSK01000016.1"/>
</dbReference>
<gene>
    <name evidence="3" type="ORF">SAMN04488518_11690</name>
</gene>
<dbReference type="Proteomes" id="UP000199598">
    <property type="component" value="Unassembled WGS sequence"/>
</dbReference>
<dbReference type="CDD" id="cd06661">
    <property type="entry name" value="GGCT_like"/>
    <property type="match status" value="1"/>
</dbReference>
<comment type="caution">
    <text evidence="3">The sequence shown here is derived from an EMBL/GenBank/DDBJ whole genome shotgun (WGS) entry which is preliminary data.</text>
</comment>
<sequence>MPIYFAYGRLMNPKTMASRCPHAKALGPASMDGYRFIVTSEGVPSMVKAPGKRVHGVLWDCRIGEVAIVDGAEALFRKGLDKVFLPVRSDGQNKSAIMYMSRTVRTGKPHVKAWEGVLEAAEHWDFPETYREELRQWDLR</sequence>
<dbReference type="Pfam" id="PF06094">
    <property type="entry name" value="GGACT"/>
    <property type="match status" value="1"/>
</dbReference>
<evidence type="ECO:0000259" key="2">
    <source>
        <dbReference type="Pfam" id="PF06094"/>
    </source>
</evidence>
<dbReference type="PANTHER" id="PTHR12935">
    <property type="entry name" value="GAMMA-GLUTAMYLCYCLOTRANSFERASE"/>
    <property type="match status" value="1"/>
</dbReference>
<dbReference type="InterPro" id="IPR009288">
    <property type="entry name" value="AIG2-like_dom"/>
</dbReference>
<feature type="domain" description="Gamma-glutamylcyclotransferase AIG2-like" evidence="2">
    <location>
        <begin position="4"/>
        <end position="104"/>
    </location>
</feature>
<name>A0A1I4EY99_9HYPH</name>
<evidence type="ECO:0000313" key="4">
    <source>
        <dbReference type="Proteomes" id="UP000199598"/>
    </source>
</evidence>
<dbReference type="SUPFAM" id="SSF110857">
    <property type="entry name" value="Gamma-glutamyl cyclotransferase-like"/>
    <property type="match status" value="1"/>
</dbReference>
<dbReference type="EMBL" id="FOSK01000016">
    <property type="protein sequence ID" value="SFL09506.1"/>
    <property type="molecule type" value="Genomic_DNA"/>
</dbReference>